<sequence length="323" mass="33492">MAEAVPVRCPGCMRENSYTSPVFPCACGSPVVPPLDLTAPPEPLTHRTWSDAWVTVRCASCGRESEWPHPEVGCGSCGTVVRLAVHPLEQDEPERAGPERAGREQPGSGPSGARSGSQQSGPSGAGPWTSGPSASGPSGPEQGEHGDDTDGLRDEPPAGTERGLPGEPAAGPARPPVRRSPRPGPVPPPSDPAVPRPPFRPVTIRTARDAVATAALYLRWLGFQDVRQPDGRPIPSAAVDLRAPGLVAQVDPTTAPAGLRAVECVWLNGLTASATSVYFSLAGYTEDARTRADDLGIPLFVMDLTGMPLPVNDPADALIGTGA</sequence>
<accession>A0A919LJH7</accession>
<organism evidence="2 3">
    <name type="scientific">Streptomyces xanthophaeus</name>
    <dbReference type="NCBI Taxonomy" id="67385"/>
    <lineage>
        <taxon>Bacteria</taxon>
        <taxon>Bacillati</taxon>
        <taxon>Actinomycetota</taxon>
        <taxon>Actinomycetes</taxon>
        <taxon>Kitasatosporales</taxon>
        <taxon>Streptomycetaceae</taxon>
        <taxon>Streptomyces</taxon>
    </lineage>
</organism>
<feature type="compositionally biased region" description="Low complexity" evidence="1">
    <location>
        <begin position="162"/>
        <end position="172"/>
    </location>
</feature>
<feature type="compositionally biased region" description="Low complexity" evidence="1">
    <location>
        <begin position="105"/>
        <end position="140"/>
    </location>
</feature>
<gene>
    <name evidence="2" type="ORF">Sxan_38880</name>
</gene>
<evidence type="ECO:0000313" key="3">
    <source>
        <dbReference type="Proteomes" id="UP000600026"/>
    </source>
</evidence>
<feature type="region of interest" description="Disordered" evidence="1">
    <location>
        <begin position="88"/>
        <end position="200"/>
    </location>
</feature>
<protein>
    <recommendedName>
        <fullName evidence="4">Restriction endonuclease type IV Mrr domain-containing protein</fullName>
    </recommendedName>
</protein>
<feature type="compositionally biased region" description="Basic and acidic residues" evidence="1">
    <location>
        <begin position="93"/>
        <end position="103"/>
    </location>
</feature>
<keyword evidence="3" id="KW-1185">Reference proteome</keyword>
<dbReference type="Proteomes" id="UP000600026">
    <property type="component" value="Unassembled WGS sequence"/>
</dbReference>
<reference evidence="2" key="1">
    <citation type="submission" date="2020-09" db="EMBL/GenBank/DDBJ databases">
        <title>Whole genome shotgun sequence of Streptomyces xanthophaeus NBRC 12829.</title>
        <authorList>
            <person name="Komaki H."/>
            <person name="Tamura T."/>
        </authorList>
    </citation>
    <scope>NUCLEOTIDE SEQUENCE</scope>
    <source>
        <strain evidence="2">NBRC 12829</strain>
    </source>
</reference>
<feature type="compositionally biased region" description="Pro residues" evidence="1">
    <location>
        <begin position="182"/>
        <end position="200"/>
    </location>
</feature>
<evidence type="ECO:0000313" key="2">
    <source>
        <dbReference type="EMBL" id="GHI86524.1"/>
    </source>
</evidence>
<dbReference type="EMBL" id="BNEE01000006">
    <property type="protein sequence ID" value="GHI86524.1"/>
    <property type="molecule type" value="Genomic_DNA"/>
</dbReference>
<dbReference type="AlphaFoldDB" id="A0A919LJH7"/>
<dbReference type="OrthoDB" id="4978993at2"/>
<name>A0A919LJH7_9ACTN</name>
<evidence type="ECO:0000256" key="1">
    <source>
        <dbReference type="SAM" id="MobiDB-lite"/>
    </source>
</evidence>
<feature type="compositionally biased region" description="Basic and acidic residues" evidence="1">
    <location>
        <begin position="142"/>
        <end position="156"/>
    </location>
</feature>
<comment type="caution">
    <text evidence="2">The sequence shown here is derived from an EMBL/GenBank/DDBJ whole genome shotgun (WGS) entry which is preliminary data.</text>
</comment>
<proteinExistence type="predicted"/>
<evidence type="ECO:0008006" key="4">
    <source>
        <dbReference type="Google" id="ProtNLM"/>
    </source>
</evidence>